<dbReference type="STRING" id="396014.BF93_18090"/>
<evidence type="ECO:0000256" key="1">
    <source>
        <dbReference type="ARBA" id="ARBA00004196"/>
    </source>
</evidence>
<dbReference type="AlphaFoldDB" id="Z9JU23"/>
<dbReference type="HOGENOM" id="CLU_038034_0_1_11"/>
<name>Z9JU23_9MICO</name>
<dbReference type="Proteomes" id="UP000023067">
    <property type="component" value="Unassembled WGS sequence"/>
</dbReference>
<evidence type="ECO:0000256" key="7">
    <source>
        <dbReference type="SAM" id="SignalP"/>
    </source>
</evidence>
<dbReference type="PROSITE" id="PS51318">
    <property type="entry name" value="TAT"/>
    <property type="match status" value="1"/>
</dbReference>
<evidence type="ECO:0000256" key="4">
    <source>
        <dbReference type="ARBA" id="ARBA00022729"/>
    </source>
</evidence>
<dbReference type="SUPFAM" id="SSF53807">
    <property type="entry name" value="Helical backbone' metal receptor"/>
    <property type="match status" value="1"/>
</dbReference>
<evidence type="ECO:0000313" key="10">
    <source>
        <dbReference type="Proteomes" id="UP000023067"/>
    </source>
</evidence>
<dbReference type="EMBL" id="JDYK01000009">
    <property type="protein sequence ID" value="EWS81267.1"/>
    <property type="molecule type" value="Genomic_DNA"/>
</dbReference>
<evidence type="ECO:0000256" key="2">
    <source>
        <dbReference type="ARBA" id="ARBA00008814"/>
    </source>
</evidence>
<feature type="chain" id="PRO_5004991117" description="Fe/B12 periplasmic-binding domain-containing protein" evidence="7">
    <location>
        <begin position="26"/>
        <end position="339"/>
    </location>
</feature>
<dbReference type="RefSeq" id="WP_038372339.1">
    <property type="nucleotide sequence ID" value="NZ_KK069994.1"/>
</dbReference>
<dbReference type="InterPro" id="IPR002491">
    <property type="entry name" value="ABC_transptr_periplasmic_BD"/>
</dbReference>
<dbReference type="PATRIC" id="fig|396014.3.peg.1953"/>
<reference evidence="9 10" key="1">
    <citation type="submission" date="2014-02" db="EMBL/GenBank/DDBJ databases">
        <title>Genome sequence of Brachybacterium phenoliresistens strain W13A50.</title>
        <authorList>
            <person name="Wang X."/>
        </authorList>
    </citation>
    <scope>NUCLEOTIDE SEQUENCE [LARGE SCALE GENOMIC DNA]</scope>
    <source>
        <strain evidence="9 10">W13A50</strain>
    </source>
</reference>
<feature type="coiled-coil region" evidence="5">
    <location>
        <begin position="188"/>
        <end position="215"/>
    </location>
</feature>
<feature type="signal peptide" evidence="7">
    <location>
        <begin position="1"/>
        <end position="25"/>
    </location>
</feature>
<dbReference type="PANTHER" id="PTHR30532">
    <property type="entry name" value="IRON III DICITRATE-BINDING PERIPLASMIC PROTEIN"/>
    <property type="match status" value="1"/>
</dbReference>
<evidence type="ECO:0000313" key="9">
    <source>
        <dbReference type="EMBL" id="EWS81267.1"/>
    </source>
</evidence>
<accession>Z9JU23</accession>
<dbReference type="OrthoDB" id="9793175at2"/>
<organism evidence="9 10">
    <name type="scientific">Brachybacterium phenoliresistens</name>
    <dbReference type="NCBI Taxonomy" id="396014"/>
    <lineage>
        <taxon>Bacteria</taxon>
        <taxon>Bacillati</taxon>
        <taxon>Actinomycetota</taxon>
        <taxon>Actinomycetes</taxon>
        <taxon>Micrococcales</taxon>
        <taxon>Dermabacteraceae</taxon>
        <taxon>Brachybacterium</taxon>
    </lineage>
</organism>
<dbReference type="PROSITE" id="PS51257">
    <property type="entry name" value="PROKAR_LIPOPROTEIN"/>
    <property type="match status" value="1"/>
</dbReference>
<feature type="region of interest" description="Disordered" evidence="6">
    <location>
        <begin position="35"/>
        <end position="71"/>
    </location>
</feature>
<evidence type="ECO:0000256" key="3">
    <source>
        <dbReference type="ARBA" id="ARBA00022448"/>
    </source>
</evidence>
<evidence type="ECO:0000259" key="8">
    <source>
        <dbReference type="PROSITE" id="PS50983"/>
    </source>
</evidence>
<dbReference type="Pfam" id="PF01497">
    <property type="entry name" value="Peripla_BP_2"/>
    <property type="match status" value="1"/>
</dbReference>
<keyword evidence="3" id="KW-0813">Transport</keyword>
<dbReference type="InterPro" id="IPR051313">
    <property type="entry name" value="Bact_iron-sidero_bind"/>
</dbReference>
<keyword evidence="4 7" id="KW-0732">Signal</keyword>
<keyword evidence="10" id="KW-1185">Reference proteome</keyword>
<dbReference type="PROSITE" id="PS50983">
    <property type="entry name" value="FE_B12_PBP"/>
    <property type="match status" value="1"/>
</dbReference>
<keyword evidence="5" id="KW-0175">Coiled coil</keyword>
<comment type="caution">
    <text evidence="9">The sequence shown here is derived from an EMBL/GenBank/DDBJ whole genome shotgun (WGS) entry which is preliminary data.</text>
</comment>
<protein>
    <recommendedName>
        <fullName evidence="8">Fe/B12 periplasmic-binding domain-containing protein</fullName>
    </recommendedName>
</protein>
<gene>
    <name evidence="9" type="ORF">BF93_18090</name>
</gene>
<feature type="compositionally biased region" description="Low complexity" evidence="6">
    <location>
        <begin position="35"/>
        <end position="54"/>
    </location>
</feature>
<dbReference type="PANTHER" id="PTHR30532:SF1">
    <property type="entry name" value="IRON(3+)-HYDROXAMATE-BINDING PROTEIN FHUD"/>
    <property type="match status" value="1"/>
</dbReference>
<sequence>MTAPRFSRRLALSGAGLGLAGLGLAACGTTDPATDATTGPASGSGADQASGDAGTVTVTSGDGTEVEVPANPTGVAGLEWSVLEDIIAVGGPLTGATDIEGYTAWGTSTAPIPAGVTELGTRREPSIETIATLAPDVIIGTDSSIPETALDQVQQIAPVLTIQAPVGDRPIEIMQENHRTVGLAVGRPDQAEENLQAYEARLAEAKEQLAGVTGSFVFVNASENAGQILFRMHGTRSLAGAVADAAGLTNGFTDPGDDAWGLGSWDLEAMVANLPDDATILSWTDPADDQVAASLTGQSAWESIPAVAEGRLHNITQMWPYGGPIAMIRWLDLLVETLA</sequence>
<dbReference type="InterPro" id="IPR006311">
    <property type="entry name" value="TAT_signal"/>
</dbReference>
<evidence type="ECO:0000256" key="5">
    <source>
        <dbReference type="SAM" id="Coils"/>
    </source>
</evidence>
<feature type="domain" description="Fe/B12 periplasmic-binding" evidence="8">
    <location>
        <begin position="74"/>
        <end position="339"/>
    </location>
</feature>
<proteinExistence type="inferred from homology"/>
<evidence type="ECO:0000256" key="6">
    <source>
        <dbReference type="SAM" id="MobiDB-lite"/>
    </source>
</evidence>
<dbReference type="GO" id="GO:1901678">
    <property type="term" value="P:iron coordination entity transport"/>
    <property type="evidence" value="ECO:0007669"/>
    <property type="project" value="UniProtKB-ARBA"/>
</dbReference>
<comment type="subcellular location">
    <subcellularLocation>
        <location evidence="1">Cell envelope</location>
    </subcellularLocation>
</comment>
<dbReference type="GO" id="GO:0030288">
    <property type="term" value="C:outer membrane-bounded periplasmic space"/>
    <property type="evidence" value="ECO:0007669"/>
    <property type="project" value="TreeGrafter"/>
</dbReference>
<dbReference type="Gene3D" id="3.40.50.1980">
    <property type="entry name" value="Nitrogenase molybdenum iron protein domain"/>
    <property type="match status" value="2"/>
</dbReference>
<dbReference type="eggNOG" id="COG0614">
    <property type="taxonomic scope" value="Bacteria"/>
</dbReference>
<comment type="similarity">
    <text evidence="2">Belongs to the bacterial solute-binding protein 8 family.</text>
</comment>